<dbReference type="AlphaFoldDB" id="V8NRJ6"/>
<comment type="caution">
    <text evidence="9">The sequence shown here is derived from an EMBL/GenBank/DDBJ whole genome shotgun (WGS) entry which is preliminary data.</text>
</comment>
<evidence type="ECO:0000256" key="6">
    <source>
        <dbReference type="ARBA" id="ARBA00022801"/>
    </source>
</evidence>
<evidence type="ECO:0000256" key="4">
    <source>
        <dbReference type="ARBA" id="ARBA00012091"/>
    </source>
</evidence>
<dbReference type="PIRSF" id="PIRSF001112">
    <property type="entry name" value="Epoxide_hydrolase"/>
    <property type="match status" value="1"/>
</dbReference>
<accession>V8NRJ6</accession>
<dbReference type="PRINTS" id="PR00412">
    <property type="entry name" value="EPOXHYDRLASE"/>
</dbReference>
<dbReference type="GO" id="GO:0097176">
    <property type="term" value="P:epoxide metabolic process"/>
    <property type="evidence" value="ECO:0007669"/>
    <property type="project" value="TreeGrafter"/>
</dbReference>
<sequence>MMLLELIMAAVLGTIIYLFLTKKKEEVLPIGDGWWAAGEKPDSEEDTTIRPFKVVTSEEEIQDLHQRLDKARFTEPLEDSYFHYGFNATYLKKIISYWRNEFNWKKQVEILNQFPQFKTKIEGIDVHFLHIKPLHLSEGQSAKPLLMIHGWPGSVYELYKIIPLLTDPANHGLNGFNPMCAARVFYKLMLKLGFQKFYIQGGDYGSVICTNLAQIAPRHVKGIHINLVFLSTLSFKQLLSILLGQYFPGLFGFQAEDIQRLFPFKRKVLCKIILESGYLHLQATKPDTVGCGLNDSPVGLAAYILEKFSTWTDSSFKKLEDGGLEKKFTLDDLLTNVMIYWASGCVVSSMRFYKECFGKGIGIEKHETFPVEVPTGIAAFPNEVLHFPQSWAKEKYVNIASFNFMPRGGHFAAFEEPALLAADILQFVDKVEKAAFVQ</sequence>
<dbReference type="PANTHER" id="PTHR21661:SF70">
    <property type="entry name" value="EPOXIDE HYDROLASE 1"/>
    <property type="match status" value="1"/>
</dbReference>
<dbReference type="OrthoDB" id="7130006at2759"/>
<evidence type="ECO:0000313" key="10">
    <source>
        <dbReference type="Proteomes" id="UP000018936"/>
    </source>
</evidence>
<feature type="non-terminal residue" evidence="9">
    <location>
        <position position="438"/>
    </location>
</feature>
<comment type="catalytic activity">
    <reaction evidence="1">
        <text>1-(4-methoxyphenyl)-N-methyl-N-[(3-methyloxetan-3-yl)methyl]methanamine + H2O = 2-{[(4-methoxybenzyl)(methyl)amino]methyl}-2-methylpropane-1,3-diol</text>
        <dbReference type="Rhea" id="RHEA:55764"/>
        <dbReference type="ChEBI" id="CHEBI:15377"/>
        <dbReference type="ChEBI" id="CHEBI:139161"/>
        <dbReference type="ChEBI" id="CHEBI:139164"/>
        <dbReference type="EC" id="3.3.2.9"/>
    </reaction>
</comment>
<dbReference type="InterPro" id="IPR029058">
    <property type="entry name" value="AB_hydrolase_fold"/>
</dbReference>
<keyword evidence="10" id="KW-1185">Reference proteome</keyword>
<gene>
    <name evidence="9" type="primary">EPHX1</name>
    <name evidence="9" type="ORF">L345_09547</name>
</gene>
<name>V8NRJ6_OPHHA</name>
<evidence type="ECO:0000256" key="5">
    <source>
        <dbReference type="ARBA" id="ARBA00022797"/>
    </source>
</evidence>
<evidence type="ECO:0000259" key="8">
    <source>
        <dbReference type="Pfam" id="PF06441"/>
    </source>
</evidence>
<proteinExistence type="inferred from homology"/>
<evidence type="ECO:0000313" key="9">
    <source>
        <dbReference type="EMBL" id="ETE64685.1"/>
    </source>
</evidence>
<feature type="active site" description="Proton acceptor" evidence="7">
    <location>
        <position position="410"/>
    </location>
</feature>
<comment type="subcellular location">
    <subcellularLocation>
        <location evidence="2">Microsome membrane</location>
        <topology evidence="2">Single-pass membrane protein</topology>
    </subcellularLocation>
</comment>
<feature type="domain" description="Epoxide hydrolase N-terminal" evidence="8">
    <location>
        <begin position="49"/>
        <end position="157"/>
    </location>
</feature>
<evidence type="ECO:0000256" key="2">
    <source>
        <dbReference type="ARBA" id="ARBA00004111"/>
    </source>
</evidence>
<dbReference type="Proteomes" id="UP000018936">
    <property type="component" value="Unassembled WGS sequence"/>
</dbReference>
<dbReference type="InterPro" id="IPR016292">
    <property type="entry name" value="Epoxide_hydrolase"/>
</dbReference>
<reference evidence="9 10" key="1">
    <citation type="journal article" date="2013" name="Proc. Natl. Acad. Sci. U.S.A.">
        <title>The king cobra genome reveals dynamic gene evolution and adaptation in the snake venom system.</title>
        <authorList>
            <person name="Vonk F.J."/>
            <person name="Casewell N.R."/>
            <person name="Henkel C.V."/>
            <person name="Heimberg A.M."/>
            <person name="Jansen H.J."/>
            <person name="McCleary R.J."/>
            <person name="Kerkkamp H.M."/>
            <person name="Vos R.A."/>
            <person name="Guerreiro I."/>
            <person name="Calvete J.J."/>
            <person name="Wuster W."/>
            <person name="Woods A.E."/>
            <person name="Logan J.M."/>
            <person name="Harrison R.A."/>
            <person name="Castoe T.A."/>
            <person name="de Koning A.P."/>
            <person name="Pollock D.D."/>
            <person name="Yandell M."/>
            <person name="Calderon D."/>
            <person name="Renjifo C."/>
            <person name="Currier R.B."/>
            <person name="Salgado D."/>
            <person name="Pla D."/>
            <person name="Sanz L."/>
            <person name="Hyder A.S."/>
            <person name="Ribeiro J.M."/>
            <person name="Arntzen J.W."/>
            <person name="van den Thillart G.E."/>
            <person name="Boetzer M."/>
            <person name="Pirovano W."/>
            <person name="Dirks R.P."/>
            <person name="Spaink H.P."/>
            <person name="Duboule D."/>
            <person name="McGlinn E."/>
            <person name="Kini R.M."/>
            <person name="Richardson M.K."/>
        </authorList>
    </citation>
    <scope>NUCLEOTIDE SEQUENCE</scope>
    <source>
        <tissue evidence="9">Blood</tissue>
    </source>
</reference>
<organism evidence="9 10">
    <name type="scientific">Ophiophagus hannah</name>
    <name type="common">King cobra</name>
    <name type="synonym">Naja hannah</name>
    <dbReference type="NCBI Taxonomy" id="8665"/>
    <lineage>
        <taxon>Eukaryota</taxon>
        <taxon>Metazoa</taxon>
        <taxon>Chordata</taxon>
        <taxon>Craniata</taxon>
        <taxon>Vertebrata</taxon>
        <taxon>Euteleostomi</taxon>
        <taxon>Lepidosauria</taxon>
        <taxon>Squamata</taxon>
        <taxon>Bifurcata</taxon>
        <taxon>Unidentata</taxon>
        <taxon>Episquamata</taxon>
        <taxon>Toxicofera</taxon>
        <taxon>Serpentes</taxon>
        <taxon>Colubroidea</taxon>
        <taxon>Elapidae</taxon>
        <taxon>Elapinae</taxon>
        <taxon>Ophiophagus</taxon>
    </lineage>
</organism>
<feature type="active site" description="Nucleophile" evidence="7">
    <location>
        <position position="203"/>
    </location>
</feature>
<dbReference type="InterPro" id="IPR000639">
    <property type="entry name" value="Epox_hydrolase-like"/>
</dbReference>
<evidence type="ECO:0000256" key="3">
    <source>
        <dbReference type="ARBA" id="ARBA00010088"/>
    </source>
</evidence>
<keyword evidence="5" id="KW-0058">Aromatic hydrocarbons catabolism</keyword>
<protein>
    <recommendedName>
        <fullName evidence="4">microsomal epoxide hydrolase</fullName>
        <ecNumber evidence="4">3.3.2.9</ecNumber>
    </recommendedName>
</protein>
<dbReference type="EMBL" id="AZIM01002152">
    <property type="protein sequence ID" value="ETE64685.1"/>
    <property type="molecule type" value="Genomic_DNA"/>
</dbReference>
<dbReference type="PANTHER" id="PTHR21661">
    <property type="entry name" value="EPOXIDE HYDROLASE 1-RELATED"/>
    <property type="match status" value="1"/>
</dbReference>
<dbReference type="Gene3D" id="3.40.50.1820">
    <property type="entry name" value="alpha/beta hydrolase"/>
    <property type="match status" value="1"/>
</dbReference>
<dbReference type="Pfam" id="PF06441">
    <property type="entry name" value="EHN"/>
    <property type="match status" value="1"/>
</dbReference>
<evidence type="ECO:0000256" key="7">
    <source>
        <dbReference type="PIRSR" id="PIRSR001112-1"/>
    </source>
</evidence>
<dbReference type="InterPro" id="IPR010497">
    <property type="entry name" value="Epoxide_hydro_N"/>
</dbReference>
<evidence type="ECO:0000256" key="1">
    <source>
        <dbReference type="ARBA" id="ARBA00000221"/>
    </source>
</evidence>
<feature type="active site" description="Proton donor" evidence="7">
    <location>
        <position position="353"/>
    </location>
</feature>
<keyword evidence="6 9" id="KW-0378">Hydrolase</keyword>
<dbReference type="GO" id="GO:0033961">
    <property type="term" value="F:cis-stilbene-oxide hydrolase activity"/>
    <property type="evidence" value="ECO:0007669"/>
    <property type="project" value="UniProtKB-EC"/>
</dbReference>
<dbReference type="SUPFAM" id="SSF53474">
    <property type="entry name" value="alpha/beta-Hydrolases"/>
    <property type="match status" value="1"/>
</dbReference>
<comment type="similarity">
    <text evidence="3">Belongs to the peptidase S33 family.</text>
</comment>
<dbReference type="EC" id="3.3.2.9" evidence="4"/>